<feature type="transmembrane region" description="Helical" evidence="1">
    <location>
        <begin position="140"/>
        <end position="158"/>
    </location>
</feature>
<keyword evidence="4" id="KW-1185">Reference proteome</keyword>
<reference evidence="3 4" key="1">
    <citation type="submission" date="2016-08" db="EMBL/GenBank/DDBJ databases">
        <authorList>
            <person name="Seilhamer J.J."/>
        </authorList>
    </citation>
    <scope>NUCLEOTIDE SEQUENCE [LARGE SCALE GENOMIC DNA]</scope>
    <source>
        <strain evidence="3">Buetzberg</strain>
    </source>
</reference>
<accession>A0A1D3KZ26</accession>
<dbReference type="GeneID" id="30410906"/>
<evidence type="ECO:0000256" key="1">
    <source>
        <dbReference type="SAM" id="Phobius"/>
    </source>
</evidence>
<keyword evidence="1" id="KW-1133">Transmembrane helix</keyword>
<dbReference type="AlphaFoldDB" id="A0A1D3KZ26"/>
<dbReference type="OrthoDB" id="51594at2157"/>
<evidence type="ECO:0000259" key="2">
    <source>
        <dbReference type="Pfam" id="PF07786"/>
    </source>
</evidence>
<dbReference type="EMBL" id="LT607756">
    <property type="protein sequence ID" value="SCG84631.1"/>
    <property type="molecule type" value="Genomic_DNA"/>
</dbReference>
<dbReference type="STRING" id="118062.MCBB_0042"/>
<dbReference type="Pfam" id="PF07786">
    <property type="entry name" value="HGSNAT_cat"/>
    <property type="match status" value="1"/>
</dbReference>
<feature type="transmembrane region" description="Helical" evidence="1">
    <location>
        <begin position="178"/>
        <end position="199"/>
    </location>
</feature>
<protein>
    <recommendedName>
        <fullName evidence="2">Heparan-alpha-glucosaminide N-acetyltransferase catalytic domain-containing protein</fullName>
    </recommendedName>
</protein>
<feature type="domain" description="Heparan-alpha-glucosaminide N-acetyltransferase catalytic" evidence="2">
    <location>
        <begin position="6"/>
        <end position="236"/>
    </location>
</feature>
<dbReference type="PATRIC" id="fig|129848.4.peg.46"/>
<dbReference type="KEGG" id="mcub:MCBB_0042"/>
<gene>
    <name evidence="3" type="ORF">MCBB_0042</name>
</gene>
<evidence type="ECO:0000313" key="4">
    <source>
        <dbReference type="Proteomes" id="UP000094707"/>
    </source>
</evidence>
<sequence>MDLNQRFWEVDSVRGIAIVMMVTYHFLFDLSYFNVLDLNVNSGFFWYFARITAAVFIFLVGVSLKLSHSRAEKLNFYSSDGEFFMKYLKRGLKIFAWGLGITVMTWIFIRADFIIFGVLHFIGVAIILSYPFLKRRYTNLVVGIICLAAGIYLQTIYFDFTGLMWLGFVPSTIHTVDYFPLLPWFGVVLFGTFAGEVLYGGYKRNFHMPDLSRTWPVRVMGLLGRHSLLIYLVHQPILIFILYFMGVLQVGSLF</sequence>
<evidence type="ECO:0000313" key="3">
    <source>
        <dbReference type="EMBL" id="SCG84631.1"/>
    </source>
</evidence>
<keyword evidence="1" id="KW-0472">Membrane</keyword>
<proteinExistence type="predicted"/>
<feature type="transmembrane region" description="Helical" evidence="1">
    <location>
        <begin position="113"/>
        <end position="133"/>
    </location>
</feature>
<name>A0A1D3KZ26_9EURY</name>
<dbReference type="RefSeq" id="WP_071905716.1">
    <property type="nucleotide sequence ID" value="NZ_LT607756.1"/>
</dbReference>
<dbReference type="Proteomes" id="UP000094707">
    <property type="component" value="Chromosome I"/>
</dbReference>
<feature type="transmembrane region" description="Helical" evidence="1">
    <location>
        <begin position="12"/>
        <end position="33"/>
    </location>
</feature>
<feature type="transmembrane region" description="Helical" evidence="1">
    <location>
        <begin position="87"/>
        <end position="107"/>
    </location>
</feature>
<dbReference type="InterPro" id="IPR012429">
    <property type="entry name" value="HGSNAT_cat"/>
</dbReference>
<organism evidence="3 4">
    <name type="scientific">Methanobacterium congolense</name>
    <dbReference type="NCBI Taxonomy" id="118062"/>
    <lineage>
        <taxon>Archaea</taxon>
        <taxon>Methanobacteriati</taxon>
        <taxon>Methanobacteriota</taxon>
        <taxon>Methanomada group</taxon>
        <taxon>Methanobacteria</taxon>
        <taxon>Methanobacteriales</taxon>
        <taxon>Methanobacteriaceae</taxon>
        <taxon>Methanobacterium</taxon>
    </lineage>
</organism>
<feature type="transmembrane region" description="Helical" evidence="1">
    <location>
        <begin position="45"/>
        <end position="66"/>
    </location>
</feature>
<feature type="transmembrane region" description="Helical" evidence="1">
    <location>
        <begin position="228"/>
        <end position="248"/>
    </location>
</feature>
<keyword evidence="1" id="KW-0812">Transmembrane</keyword>